<organism evidence="2 3">
    <name type="scientific">Endocarpon pusillum</name>
    <dbReference type="NCBI Taxonomy" id="364733"/>
    <lineage>
        <taxon>Eukaryota</taxon>
        <taxon>Fungi</taxon>
        <taxon>Dikarya</taxon>
        <taxon>Ascomycota</taxon>
        <taxon>Pezizomycotina</taxon>
        <taxon>Eurotiomycetes</taxon>
        <taxon>Chaetothyriomycetidae</taxon>
        <taxon>Verrucariales</taxon>
        <taxon>Verrucariaceae</taxon>
        <taxon>Endocarpon</taxon>
    </lineage>
</organism>
<dbReference type="Proteomes" id="UP000606974">
    <property type="component" value="Unassembled WGS sequence"/>
</dbReference>
<feature type="compositionally biased region" description="Pro residues" evidence="1">
    <location>
        <begin position="1"/>
        <end position="11"/>
    </location>
</feature>
<sequence length="70" mass="7715">MPPIPVEPEGPLPNGVSESLEPDEPLANGVRGRELNTKRKQELCTICQTFGLSAERFIIDDDPSLRSQKP</sequence>
<gene>
    <name evidence="2" type="ORF">GJ744_008110</name>
</gene>
<evidence type="ECO:0000256" key="1">
    <source>
        <dbReference type="SAM" id="MobiDB-lite"/>
    </source>
</evidence>
<comment type="caution">
    <text evidence="2">The sequence shown here is derived from an EMBL/GenBank/DDBJ whole genome shotgun (WGS) entry which is preliminary data.</text>
</comment>
<evidence type="ECO:0000313" key="2">
    <source>
        <dbReference type="EMBL" id="KAF7509387.1"/>
    </source>
</evidence>
<dbReference type="EMBL" id="JAACFV010000042">
    <property type="protein sequence ID" value="KAF7509387.1"/>
    <property type="molecule type" value="Genomic_DNA"/>
</dbReference>
<keyword evidence="3" id="KW-1185">Reference proteome</keyword>
<proteinExistence type="predicted"/>
<reference evidence="2" key="1">
    <citation type="submission" date="2020-02" db="EMBL/GenBank/DDBJ databases">
        <authorList>
            <person name="Palmer J.M."/>
        </authorList>
    </citation>
    <scope>NUCLEOTIDE SEQUENCE</scope>
    <source>
        <strain evidence="2">EPUS1.4</strain>
        <tissue evidence="2">Thallus</tissue>
    </source>
</reference>
<name>A0A8H7AK20_9EURO</name>
<evidence type="ECO:0000313" key="3">
    <source>
        <dbReference type="Proteomes" id="UP000606974"/>
    </source>
</evidence>
<accession>A0A8H7AK20</accession>
<dbReference type="AlphaFoldDB" id="A0A8H7AK20"/>
<feature type="region of interest" description="Disordered" evidence="1">
    <location>
        <begin position="1"/>
        <end position="33"/>
    </location>
</feature>
<protein>
    <submittedName>
        <fullName evidence="2">Uncharacterized protein</fullName>
    </submittedName>
</protein>